<dbReference type="InterPro" id="IPR008969">
    <property type="entry name" value="CarboxyPept-like_regulatory"/>
</dbReference>
<dbReference type="SUPFAM" id="SSF49299">
    <property type="entry name" value="PKD domain"/>
    <property type="match status" value="1"/>
</dbReference>
<dbReference type="PROSITE" id="PS50093">
    <property type="entry name" value="PKD"/>
    <property type="match status" value="1"/>
</dbReference>
<feature type="domain" description="PKD" evidence="1">
    <location>
        <begin position="1620"/>
        <end position="1701"/>
    </location>
</feature>
<dbReference type="InterPro" id="IPR011658">
    <property type="entry name" value="PA14_dom"/>
</dbReference>
<dbReference type="InterPro" id="IPR011635">
    <property type="entry name" value="CARDB"/>
</dbReference>
<protein>
    <recommendedName>
        <fullName evidence="4">PKD domain-containing protein</fullName>
    </recommendedName>
</protein>
<gene>
    <name evidence="3" type="ORF">PAHOCELH_00008</name>
</gene>
<dbReference type="InterPro" id="IPR022409">
    <property type="entry name" value="PKD/Chitinase_dom"/>
</dbReference>
<dbReference type="SMART" id="SM00089">
    <property type="entry name" value="PKD"/>
    <property type="match status" value="1"/>
</dbReference>
<dbReference type="Pfam" id="PF07705">
    <property type="entry name" value="CARDB"/>
    <property type="match status" value="1"/>
</dbReference>
<reference evidence="3" key="1">
    <citation type="submission" date="2020-06" db="EMBL/GenBank/DDBJ databases">
        <title>Unique genomic features of the anaerobic methanotrophic archaea.</title>
        <authorList>
            <person name="Chadwick G.L."/>
            <person name="Skennerton C.T."/>
            <person name="Laso-Perez R."/>
            <person name="Leu A.O."/>
            <person name="Speth D.R."/>
            <person name="Yu H."/>
            <person name="Morgan-Lang C."/>
            <person name="Hatzenpichler R."/>
            <person name="Goudeau D."/>
            <person name="Malmstrom R."/>
            <person name="Brazelton W.J."/>
            <person name="Woyke T."/>
            <person name="Hallam S.J."/>
            <person name="Tyson G.W."/>
            <person name="Wegener G."/>
            <person name="Boetius A."/>
            <person name="Orphan V."/>
        </authorList>
    </citation>
    <scope>NUCLEOTIDE SEQUENCE</scope>
</reference>
<dbReference type="SUPFAM" id="SSF56988">
    <property type="entry name" value="Anthrax protective antigen"/>
    <property type="match status" value="1"/>
</dbReference>
<organism evidence="3">
    <name type="scientific">Candidatus Methanophaga sp. ANME-1 ERB7</name>
    <dbReference type="NCBI Taxonomy" id="2759913"/>
    <lineage>
        <taxon>Archaea</taxon>
        <taxon>Methanobacteriati</taxon>
        <taxon>Methanobacteriota</taxon>
        <taxon>Stenosarchaea group</taxon>
        <taxon>Methanomicrobia</taxon>
        <taxon>Candidatus Methanophagales</taxon>
        <taxon>Candidatus Methanophagaceae</taxon>
        <taxon>Candidatus Methanophaga</taxon>
    </lineage>
</organism>
<name>A0A7G9Z3L3_9EURY</name>
<dbReference type="CDD" id="cd00146">
    <property type="entry name" value="PKD"/>
    <property type="match status" value="1"/>
</dbReference>
<dbReference type="Gene3D" id="2.60.40.10">
    <property type="entry name" value="Immunoglobulins"/>
    <property type="match status" value="2"/>
</dbReference>
<dbReference type="EMBL" id="MT631595">
    <property type="protein sequence ID" value="QNO54847.1"/>
    <property type="molecule type" value="Genomic_DNA"/>
</dbReference>
<dbReference type="InterPro" id="IPR013783">
    <property type="entry name" value="Ig-like_fold"/>
</dbReference>
<evidence type="ECO:0000259" key="1">
    <source>
        <dbReference type="PROSITE" id="PS50093"/>
    </source>
</evidence>
<dbReference type="InterPro" id="IPR037524">
    <property type="entry name" value="PA14/GLEYA"/>
</dbReference>
<evidence type="ECO:0000259" key="2">
    <source>
        <dbReference type="PROSITE" id="PS51820"/>
    </source>
</evidence>
<proteinExistence type="predicted"/>
<dbReference type="InterPro" id="IPR035986">
    <property type="entry name" value="PKD_dom_sf"/>
</dbReference>
<dbReference type="Pfam" id="PF07691">
    <property type="entry name" value="PA14"/>
    <property type="match status" value="1"/>
</dbReference>
<sequence>MAKKAIMRKILSCLVIIVILMSAIPFSVFAMFDGNNSTKSESDLPAENIKTILAKSSKAQPMVHVKGEVVNTQTISISHADLETYCSLCRCGTHAPPCCVDYEPKNAGNYLVLRVKIEEIIKESPLTLPPYLSVGELSSFYLYNPSISVSEGDRVEIDIYHPIIAGMYSCVGVLIIPDKVVWDMIGKFKIIDINVASGTRCGKITNWKTDCTSVQLGGKFGAEMEFDNLMAGGYRFKGIVRVRSPTDEEYSGENQPRFVSSSPNNHGKFAGGNTLYVRIPEGAATGKYDVKQELWNVDTNESCDDTGWKENIFTVEDGGAVSEIVFTGTAIEYHEASGFGAPFYWTVNVDKVIRGTQPCSTQVDVITYAAINIPWGYADPNIVEGDKVEVYGKYYEDQYGCGVTLGDSNDYYIKKSQGSGSIKITSVSPLPGTALNAGDTVTFTVNVDYDLGPSDHGKIQLSVNQYTTGVTDKEYSIGIFDPHSGSYTFTPHTETIGDDWENAYVTVKLYAAKQGKPLPKPYNDLDYKHYPIKGKGGGSLLHFDIDYKGTEPASGKGDGTDQHQIYAQLGQSFVMYMFYEEGNAGNQYIIRAYPEWDKNSFILNSDNDESTSELAQEMGGHRYDVGNYIIPSVPGEYKIKVVYSNSAAPPTWDNYNRLLGEFTVIIEGGGDCFETVASNLWKGEYYNNMYLDGSPSMVRNDGDADLINFDWGYDSPSTACGIGSDFFSVRWTRTLNFDSGTWRFTATTDDGMRVYVDGSLVIDKWFNQVATTYTVDIDLTAGTHTIKVEYYENDIWAVAKLSWEKDDGKEVKFTGTATDYWVSGGQIHQWTVLVDEVISGPQPCEDQVDIMVYESEFPPPWGYVDPNLNVGDLVEVYGRYYEGHCSAIHLHGSTEYYIKRDKKADLTFKEFYFTVDSNEITGAKPGQKVSAHLTLLNKGGRDVDKTKVELYIKKEGKDELLASREITNIASGTLGVGFAIPFEAPLSYGIYNIYAMVDPEGLIEEEDENNNKILRILRVNMVQGKVVILPNNYCYLYPVEIIFESKTSGEKYSAFAPYGLYEIYVPPSEYTAYAKPTDNIFLKPKPKNVITPPDTEVDLPVIFNRDIKFKEGEISLESIKENYPDIYNWLENNYELDNEKIKIAGGALVFEGDIEKYRLKVAEFVIDGIGYVLLVAALIKEVPVIVSIEAFLMVAGKETVKEIPKEMLKILGKNIATGGWPDPSDLSTPDPEGNIYEIFVTTLNKDEDIIRTHLFYLNKYAKWEHIHSQKHKYSISDSNVVLQGKVVDDENNALDGVLVEVIQSHGSLLAKAKTDASGAYKLTIPLIIGEYEDEFLIDLKPVKSVHGIVRLSKEGYKTEEIEETFEMGVYNKNFKLEKETENNIIKGHIHLVLPPMDRRTNVFTPTIMLSADGALYKPYINPTLNDGYYEFRIGKQHNKIALTASVYSASPDMVCDEKSIEVNIGSDPSPITKEIDFDIQCYCTVPLEYQEWKLNSPGNLHIYDSEGRHVGINTSTGCVDTEIPNVVYSGPEAYPQTASIFNLSSELRLIVEGTEEGSFDLIGKKKSDEKKKVEFRHVITSFSTRAELNIGPNSNYKMRIDTNNDGHMDFERKPDLVNKYPVGSYISREKSIVKQTITFDASQSYDLDGGIVEHVWDFGDGSTGTGKIITHSYHSSGNYDVTLTVTDNDGSTDTTFKTITVYPETPIQLHTGWNLISLPLPEGTNTASVLSPISGKYSIIWGYDASDTTDHWKKYDPSAPFGNDLTTMEPGKGYWILMTSVDTLPITGTVPMTTDIDLKTGWNLMGYNSLDSQPVADALSSISGNYNIVWTYDASDTSDHWKKYDPSAPFGNDLTTMEPEKGYWILMNSDDTLKR</sequence>
<accession>A0A7G9Z3L3</accession>
<feature type="domain" description="PA14" evidence="2">
    <location>
        <begin position="676"/>
        <end position="820"/>
    </location>
</feature>
<dbReference type="InterPro" id="IPR000601">
    <property type="entry name" value="PKD_dom"/>
</dbReference>
<dbReference type="Pfam" id="PF18911">
    <property type="entry name" value="PKD_4"/>
    <property type="match status" value="1"/>
</dbReference>
<dbReference type="PROSITE" id="PS51820">
    <property type="entry name" value="PA14"/>
    <property type="match status" value="1"/>
</dbReference>
<dbReference type="SUPFAM" id="SSF49464">
    <property type="entry name" value="Carboxypeptidase regulatory domain-like"/>
    <property type="match status" value="1"/>
</dbReference>
<evidence type="ECO:0008006" key="4">
    <source>
        <dbReference type="Google" id="ProtNLM"/>
    </source>
</evidence>
<dbReference type="Gene3D" id="3.90.182.10">
    <property type="entry name" value="Toxin - Anthrax Protective Antigen,domain 1"/>
    <property type="match status" value="1"/>
</dbReference>
<dbReference type="SMART" id="SM00758">
    <property type="entry name" value="PA14"/>
    <property type="match status" value="1"/>
</dbReference>
<evidence type="ECO:0000313" key="3">
    <source>
        <dbReference type="EMBL" id="QNO54847.1"/>
    </source>
</evidence>